<evidence type="ECO:0000313" key="1">
    <source>
        <dbReference type="EMBL" id="KAG0421497.1"/>
    </source>
</evidence>
<dbReference type="EMBL" id="JABSTQ010010357">
    <property type="protein sequence ID" value="KAG0421497.1"/>
    <property type="molecule type" value="Genomic_DNA"/>
</dbReference>
<name>A0AC60PKR8_IXOPE</name>
<organism evidence="1 2">
    <name type="scientific">Ixodes persulcatus</name>
    <name type="common">Taiga tick</name>
    <dbReference type="NCBI Taxonomy" id="34615"/>
    <lineage>
        <taxon>Eukaryota</taxon>
        <taxon>Metazoa</taxon>
        <taxon>Ecdysozoa</taxon>
        <taxon>Arthropoda</taxon>
        <taxon>Chelicerata</taxon>
        <taxon>Arachnida</taxon>
        <taxon>Acari</taxon>
        <taxon>Parasitiformes</taxon>
        <taxon>Ixodida</taxon>
        <taxon>Ixodoidea</taxon>
        <taxon>Ixodidae</taxon>
        <taxon>Ixodinae</taxon>
        <taxon>Ixodes</taxon>
    </lineage>
</organism>
<dbReference type="Proteomes" id="UP000805193">
    <property type="component" value="Unassembled WGS sequence"/>
</dbReference>
<protein>
    <submittedName>
        <fullName evidence="1">Uncharacterized protein</fullName>
    </submittedName>
</protein>
<reference evidence="1 2" key="1">
    <citation type="journal article" date="2020" name="Cell">
        <title>Large-Scale Comparative Analyses of Tick Genomes Elucidate Their Genetic Diversity and Vector Capacities.</title>
        <authorList>
            <consortium name="Tick Genome and Microbiome Consortium (TIGMIC)"/>
            <person name="Jia N."/>
            <person name="Wang J."/>
            <person name="Shi W."/>
            <person name="Du L."/>
            <person name="Sun Y."/>
            <person name="Zhan W."/>
            <person name="Jiang J.F."/>
            <person name="Wang Q."/>
            <person name="Zhang B."/>
            <person name="Ji P."/>
            <person name="Bell-Sakyi L."/>
            <person name="Cui X.M."/>
            <person name="Yuan T.T."/>
            <person name="Jiang B.G."/>
            <person name="Yang W.F."/>
            <person name="Lam T.T."/>
            <person name="Chang Q.C."/>
            <person name="Ding S.J."/>
            <person name="Wang X.J."/>
            <person name="Zhu J.G."/>
            <person name="Ruan X.D."/>
            <person name="Zhao L."/>
            <person name="Wei J.T."/>
            <person name="Ye R.Z."/>
            <person name="Que T.C."/>
            <person name="Du C.H."/>
            <person name="Zhou Y.H."/>
            <person name="Cheng J.X."/>
            <person name="Dai P.F."/>
            <person name="Guo W.B."/>
            <person name="Han X.H."/>
            <person name="Huang E.J."/>
            <person name="Li L.F."/>
            <person name="Wei W."/>
            <person name="Gao Y.C."/>
            <person name="Liu J.Z."/>
            <person name="Shao H.Z."/>
            <person name="Wang X."/>
            <person name="Wang C.C."/>
            <person name="Yang T.C."/>
            <person name="Huo Q.B."/>
            <person name="Li W."/>
            <person name="Chen H.Y."/>
            <person name="Chen S.E."/>
            <person name="Zhou L.G."/>
            <person name="Ni X.B."/>
            <person name="Tian J.H."/>
            <person name="Sheng Y."/>
            <person name="Liu T."/>
            <person name="Pan Y.S."/>
            <person name="Xia L.Y."/>
            <person name="Li J."/>
            <person name="Zhao F."/>
            <person name="Cao W.C."/>
        </authorList>
    </citation>
    <scope>NUCLEOTIDE SEQUENCE [LARGE SCALE GENOMIC DNA]</scope>
    <source>
        <strain evidence="1">Iper-2018</strain>
    </source>
</reference>
<accession>A0AC60PKR8</accession>
<keyword evidence="2" id="KW-1185">Reference proteome</keyword>
<proteinExistence type="predicted"/>
<gene>
    <name evidence="1" type="ORF">HPB47_002609</name>
</gene>
<sequence length="393" mass="44426">MPAALLLQETRGTSPGISGFNGYFEPTIEHGRRGESSDTSQTIEVQAAVFVRKSLPQAQIDTTAYCNPFQEVVGVRCTLGRHRVILTSYYARPESSCSRRGHAGRVGFQRLMELRQRYPRDRLLVAGDFNAHHTDWGYSTANARGAWLKEAAELAHLTLADYPTFHGLNEGQRDTTPDLTWADSRLVTDWKAGRRRLTQAIDWDVFRKAVATCEDAVSTTAKLLRAAQAATRNLEVEDQDPVPDKHLINLWEASKRLHKIYLNNGKRFKELVRLRNKTAQARRYAKRLARSRWLDNCATFDERTGTRKLWRAHRALTGKTKAPNTARDIQLDTDQTPEQLEEADTKASFTQPANDRTCASSNCNRRATQNKTAPFKIKELTMALDSANERSAP</sequence>
<comment type="caution">
    <text evidence="1">The sequence shown here is derived from an EMBL/GenBank/DDBJ whole genome shotgun (WGS) entry which is preliminary data.</text>
</comment>
<evidence type="ECO:0000313" key="2">
    <source>
        <dbReference type="Proteomes" id="UP000805193"/>
    </source>
</evidence>